<keyword evidence="2" id="KW-1185">Reference proteome</keyword>
<dbReference type="SUPFAM" id="SSF89372">
    <property type="entry name" value="Fucose-specific lectin"/>
    <property type="match status" value="1"/>
</dbReference>
<proteinExistence type="predicted"/>
<dbReference type="Proteomes" id="UP001430584">
    <property type="component" value="Unassembled WGS sequence"/>
</dbReference>
<sequence>MSTGRSRAYVQSLLLLPGRADSSQDEYEYHLFFLDVDDGIWELVSADPDNMWKFSVGSALKGNYTASPSSKLASYGRQCGEECGNATSVVVWQNDNDEIWLAGYEPGHGWVSFVMNATVEPPPVHGTSIAIVSLGASEGVMSIYVNNGNPTQFHFNITDGWTLDGNLSGSIDPNAALTGLITNYDSANSDTADVKIIATRPDSSGVISIHH</sequence>
<organism evidence="1 2">
    <name type="scientific">Diplodia seriata</name>
    <dbReference type="NCBI Taxonomy" id="420778"/>
    <lineage>
        <taxon>Eukaryota</taxon>
        <taxon>Fungi</taxon>
        <taxon>Dikarya</taxon>
        <taxon>Ascomycota</taxon>
        <taxon>Pezizomycotina</taxon>
        <taxon>Dothideomycetes</taxon>
        <taxon>Dothideomycetes incertae sedis</taxon>
        <taxon>Botryosphaeriales</taxon>
        <taxon>Botryosphaeriaceae</taxon>
        <taxon>Diplodia</taxon>
    </lineage>
</organism>
<comment type="caution">
    <text evidence="1">The sequence shown here is derived from an EMBL/GenBank/DDBJ whole genome shotgun (WGS) entry which is preliminary data.</text>
</comment>
<evidence type="ECO:0000313" key="2">
    <source>
        <dbReference type="Proteomes" id="UP001430584"/>
    </source>
</evidence>
<dbReference type="EMBL" id="JAJVCZ030000004">
    <property type="protein sequence ID" value="KAL0260529.1"/>
    <property type="molecule type" value="Genomic_DNA"/>
</dbReference>
<gene>
    <name evidence="1" type="ORF">SLS55_004218</name>
</gene>
<dbReference type="GeneID" id="92008303"/>
<protein>
    <submittedName>
        <fullName evidence="1">Uncharacterized protein</fullName>
    </submittedName>
</protein>
<reference evidence="1 2" key="1">
    <citation type="submission" date="2024-02" db="EMBL/GenBank/DDBJ databases">
        <title>De novo assembly and annotation of 12 fungi associated with fruit tree decline syndrome in Ontario, Canada.</title>
        <authorList>
            <person name="Sulman M."/>
            <person name="Ellouze W."/>
            <person name="Ilyukhin E."/>
        </authorList>
    </citation>
    <scope>NUCLEOTIDE SEQUENCE [LARGE SCALE GENOMIC DNA]</scope>
    <source>
        <strain evidence="1 2">FDS-637</strain>
    </source>
</reference>
<dbReference type="RefSeq" id="XP_066633558.1">
    <property type="nucleotide sequence ID" value="XM_066775677.1"/>
</dbReference>
<name>A0ABR3CM30_9PEZI</name>
<accession>A0ABR3CM30</accession>
<dbReference type="Gene3D" id="2.120.10.70">
    <property type="entry name" value="Fucose-specific lectin"/>
    <property type="match status" value="1"/>
</dbReference>
<evidence type="ECO:0000313" key="1">
    <source>
        <dbReference type="EMBL" id="KAL0260529.1"/>
    </source>
</evidence>